<dbReference type="EMBL" id="AZBU02000001">
    <property type="protein sequence ID" value="TMS36013.1"/>
    <property type="molecule type" value="Genomic_DNA"/>
</dbReference>
<reference evidence="4 5" key="1">
    <citation type="journal article" date="2015" name="Genome Biol.">
        <title>Comparative genomics of Steinernema reveals deeply conserved gene regulatory networks.</title>
        <authorList>
            <person name="Dillman A.R."/>
            <person name="Macchietto M."/>
            <person name="Porter C.F."/>
            <person name="Rogers A."/>
            <person name="Williams B."/>
            <person name="Antoshechkin I."/>
            <person name="Lee M.M."/>
            <person name="Goodwin Z."/>
            <person name="Lu X."/>
            <person name="Lewis E.E."/>
            <person name="Goodrich-Blair H."/>
            <person name="Stock S.P."/>
            <person name="Adams B.J."/>
            <person name="Sternberg P.W."/>
            <person name="Mortazavi A."/>
        </authorList>
    </citation>
    <scope>NUCLEOTIDE SEQUENCE [LARGE SCALE GENOMIC DNA]</scope>
    <source>
        <strain evidence="4 5">ALL</strain>
    </source>
</reference>
<sequence>MSATEQMAAMLNELMGPKRNAEIGSNTQVSFQDPEVCKFFLAAYCPHEMFVNTKADLGPCTLLHDEGLRKSYRESSRFERLGYEKQFLQFISRLYDDMQRKITRNRERLQLTQSSNLPVDEGVKAKLQEQINELDEKINALMQEANDVGETGEIEKAQELVANAEQMKTEREGLKRSMIVGQPSGENSGAKPMEVCDVCGCFLIVGKAQLVEKRDVQQRIDEHFTGKQHVGFAKLSATIDEMKNRMKVIDEQERKNAEERRKRDRERDRERDRKRDHRNDDHRRRRSRSRSRDRRRGDGHRDRRSRSRSPSYKRQRHDRDRDSGRQRSRY</sequence>
<dbReference type="EMBL" id="CM016762">
    <property type="protein sequence ID" value="TMS36013.1"/>
    <property type="molecule type" value="Genomic_DNA"/>
</dbReference>
<dbReference type="OrthoDB" id="10266921at2759"/>
<dbReference type="GO" id="GO:0005685">
    <property type="term" value="C:U1 snRNP"/>
    <property type="evidence" value="ECO:0007669"/>
    <property type="project" value="InterPro"/>
</dbReference>
<gene>
    <name evidence="4" type="ORF">L596_003284</name>
</gene>
<evidence type="ECO:0008006" key="6">
    <source>
        <dbReference type="Google" id="ProtNLM"/>
    </source>
</evidence>
<feature type="compositionally biased region" description="Basic and acidic residues" evidence="3">
    <location>
        <begin position="317"/>
        <end position="330"/>
    </location>
</feature>
<dbReference type="GO" id="GO:0003729">
    <property type="term" value="F:mRNA binding"/>
    <property type="evidence" value="ECO:0007669"/>
    <property type="project" value="InterPro"/>
</dbReference>
<comment type="similarity">
    <text evidence="1">Belongs to the Luc7 family.</text>
</comment>
<feature type="compositionally biased region" description="Basic residues" evidence="3">
    <location>
        <begin position="283"/>
        <end position="294"/>
    </location>
</feature>
<evidence type="ECO:0000256" key="3">
    <source>
        <dbReference type="SAM" id="MobiDB-lite"/>
    </source>
</evidence>
<feature type="compositionally biased region" description="Basic residues" evidence="3">
    <location>
        <begin position="302"/>
        <end position="316"/>
    </location>
</feature>
<feature type="region of interest" description="Disordered" evidence="3">
    <location>
        <begin position="246"/>
        <end position="330"/>
    </location>
</feature>
<evidence type="ECO:0000313" key="5">
    <source>
        <dbReference type="Proteomes" id="UP000298663"/>
    </source>
</evidence>
<dbReference type="InterPro" id="IPR004882">
    <property type="entry name" value="Luc7-rel"/>
</dbReference>
<dbReference type="GO" id="GO:0006376">
    <property type="term" value="P:mRNA splice site recognition"/>
    <property type="evidence" value="ECO:0007669"/>
    <property type="project" value="InterPro"/>
</dbReference>
<dbReference type="PANTHER" id="PTHR12375">
    <property type="entry name" value="RNA-BINDING PROTEIN LUC7-RELATED"/>
    <property type="match status" value="1"/>
</dbReference>
<evidence type="ECO:0000256" key="1">
    <source>
        <dbReference type="ARBA" id="ARBA00005655"/>
    </source>
</evidence>
<keyword evidence="2" id="KW-0175">Coiled coil</keyword>
<dbReference type="AlphaFoldDB" id="A0A4V6I7X6"/>
<protein>
    <recommendedName>
        <fullName evidence="6">LUC7-like protein</fullName>
    </recommendedName>
</protein>
<accession>A0A4V6I7X6</accession>
<dbReference type="Proteomes" id="UP000298663">
    <property type="component" value="Chromosome X"/>
</dbReference>
<evidence type="ECO:0000256" key="2">
    <source>
        <dbReference type="SAM" id="Coils"/>
    </source>
</evidence>
<comment type="caution">
    <text evidence="4">The sequence shown here is derived from an EMBL/GenBank/DDBJ whole genome shotgun (WGS) entry which is preliminary data.</text>
</comment>
<name>A0A4V6I7X6_STECR</name>
<reference evidence="4 5" key="2">
    <citation type="journal article" date="2019" name="G3 (Bethesda)">
        <title>Hybrid Assembly of the Genome of the Entomopathogenic Nematode Steinernema carpocapsae Identifies the X-Chromosome.</title>
        <authorList>
            <person name="Serra L."/>
            <person name="Macchietto M."/>
            <person name="Macias-Munoz A."/>
            <person name="McGill C.J."/>
            <person name="Rodriguez I.M."/>
            <person name="Rodriguez B."/>
            <person name="Murad R."/>
            <person name="Mortazavi A."/>
        </authorList>
    </citation>
    <scope>NUCLEOTIDE SEQUENCE [LARGE SCALE GENOMIC DNA]</scope>
    <source>
        <strain evidence="4 5">ALL</strain>
    </source>
</reference>
<proteinExistence type="inferred from homology"/>
<dbReference type="Pfam" id="PF03194">
    <property type="entry name" value="LUC7"/>
    <property type="match status" value="1"/>
</dbReference>
<evidence type="ECO:0000313" key="4">
    <source>
        <dbReference type="EMBL" id="TMS36013.1"/>
    </source>
</evidence>
<dbReference type="STRING" id="34508.A0A4V6I7X6"/>
<organism evidence="4 5">
    <name type="scientific">Steinernema carpocapsae</name>
    <name type="common">Entomopathogenic nematode</name>
    <dbReference type="NCBI Taxonomy" id="34508"/>
    <lineage>
        <taxon>Eukaryota</taxon>
        <taxon>Metazoa</taxon>
        <taxon>Ecdysozoa</taxon>
        <taxon>Nematoda</taxon>
        <taxon>Chromadorea</taxon>
        <taxon>Rhabditida</taxon>
        <taxon>Tylenchina</taxon>
        <taxon>Panagrolaimomorpha</taxon>
        <taxon>Strongyloidoidea</taxon>
        <taxon>Steinernematidae</taxon>
        <taxon>Steinernema</taxon>
    </lineage>
</organism>
<keyword evidence="5" id="KW-1185">Reference proteome</keyword>
<feature type="coiled-coil region" evidence="2">
    <location>
        <begin position="124"/>
        <end position="177"/>
    </location>
</feature>
<feature type="compositionally biased region" description="Basic and acidic residues" evidence="3">
    <location>
        <begin position="246"/>
        <end position="282"/>
    </location>
</feature>